<dbReference type="Pfam" id="PF01549">
    <property type="entry name" value="ShK"/>
    <property type="match status" value="1"/>
</dbReference>
<evidence type="ECO:0000259" key="14">
    <source>
        <dbReference type="PROSITE" id="PS51670"/>
    </source>
</evidence>
<evidence type="ECO:0000256" key="11">
    <source>
        <dbReference type="SAM" id="MobiDB-lite"/>
    </source>
</evidence>
<feature type="domain" description="ShKT" evidence="14">
    <location>
        <begin position="168"/>
        <end position="203"/>
    </location>
</feature>
<dbReference type="SMART" id="SM00702">
    <property type="entry name" value="P4Hc"/>
    <property type="match status" value="1"/>
</dbReference>
<sequence>MTKMLVLRAFVIVAIATAVAVYRGETNYLETKIMRPLTSILEPFVGGLVAPNDKRDTIDSKRDGDITKTEASETSQEPRKSRNIEVRFVNQWHAPTSLFWERSEDDWIQVAPSIVDEIGLGTFVGHRFMFTREGTRDQIGDEVEIVASQLVYTLPKNAKPRSEIDGPCTDRYPRRCASLAAHGECDENPGWMIVNCPSSCEACELLDPAKRCDPARLNISLEHIWSPGDLDKTFERIMRDFVHLKPRALSKPPDGPWLIVFDDFISDAESEALTRWGHTLGFERSTDSGVKNERGEQTKKVSQGRTSSNAWCRRDCEEDPLVDSVYARIEEVTQIPRDHYESFQLLKYDVGQYYHTHHDMSPRTRNDAAGPRILTFFLYVSDVQEGGETDFPRIDLRVAPRKGSAVLWPSVLDRDPWLQDPLTHHAALPVKKGVKYGANAWIHARNFVIPNKYACTGSVA</sequence>
<comment type="cofactor">
    <cofactor evidence="1">
        <name>L-ascorbate</name>
        <dbReference type="ChEBI" id="CHEBI:38290"/>
    </cofactor>
</comment>
<dbReference type="InterPro" id="IPR003582">
    <property type="entry name" value="ShKT_dom"/>
</dbReference>
<evidence type="ECO:0000256" key="3">
    <source>
        <dbReference type="ARBA" id="ARBA00004308"/>
    </source>
</evidence>
<accession>A0A2R5GTR9</accession>
<name>A0A2R5GTR9_9STRA</name>
<dbReference type="GO" id="GO:0016020">
    <property type="term" value="C:membrane"/>
    <property type="evidence" value="ECO:0007669"/>
    <property type="project" value="UniProtKB-SubCell"/>
</dbReference>
<keyword evidence="16" id="KW-1185">Reference proteome</keyword>
<evidence type="ECO:0000256" key="2">
    <source>
        <dbReference type="ARBA" id="ARBA00004167"/>
    </source>
</evidence>
<comment type="subcellular location">
    <subcellularLocation>
        <location evidence="3">Endomembrane system</location>
    </subcellularLocation>
    <subcellularLocation>
        <location evidence="2">Membrane</location>
        <topology evidence="2">Single-pass membrane protein</topology>
    </subcellularLocation>
</comment>
<keyword evidence="10" id="KW-0472">Membrane</keyword>
<dbReference type="SMART" id="SM00254">
    <property type="entry name" value="ShKT"/>
    <property type="match status" value="1"/>
</dbReference>
<dbReference type="PROSITE" id="PS51471">
    <property type="entry name" value="FE2OG_OXY"/>
    <property type="match status" value="1"/>
</dbReference>
<evidence type="ECO:0000256" key="8">
    <source>
        <dbReference type="ARBA" id="ARBA00023002"/>
    </source>
</evidence>
<dbReference type="InterPro" id="IPR005123">
    <property type="entry name" value="Oxoglu/Fe-dep_dioxygenase_dom"/>
</dbReference>
<dbReference type="GO" id="GO:0004656">
    <property type="term" value="F:procollagen-proline 4-dioxygenase activity"/>
    <property type="evidence" value="ECO:0007669"/>
    <property type="project" value="TreeGrafter"/>
</dbReference>
<dbReference type="Proteomes" id="UP000241890">
    <property type="component" value="Unassembled WGS sequence"/>
</dbReference>
<dbReference type="PANTHER" id="PTHR10869">
    <property type="entry name" value="PROLYL 4-HYDROXYLASE ALPHA SUBUNIT"/>
    <property type="match status" value="1"/>
</dbReference>
<dbReference type="EMBL" id="BEYU01000145">
    <property type="protein sequence ID" value="GBG33148.1"/>
    <property type="molecule type" value="Genomic_DNA"/>
</dbReference>
<comment type="caution">
    <text evidence="15">The sequence shown here is derived from an EMBL/GenBank/DDBJ whole genome shotgun (WGS) entry which is preliminary data.</text>
</comment>
<keyword evidence="4" id="KW-0812">Transmembrane</keyword>
<feature type="region of interest" description="Disordered" evidence="11">
    <location>
        <begin position="55"/>
        <end position="80"/>
    </location>
</feature>
<evidence type="ECO:0000256" key="12">
    <source>
        <dbReference type="SAM" id="SignalP"/>
    </source>
</evidence>
<organism evidence="15 16">
    <name type="scientific">Hondaea fermentalgiana</name>
    <dbReference type="NCBI Taxonomy" id="2315210"/>
    <lineage>
        <taxon>Eukaryota</taxon>
        <taxon>Sar</taxon>
        <taxon>Stramenopiles</taxon>
        <taxon>Bigyra</taxon>
        <taxon>Labyrinthulomycetes</taxon>
        <taxon>Thraustochytrida</taxon>
        <taxon>Thraustochytriidae</taxon>
        <taxon>Hondaea</taxon>
    </lineage>
</organism>
<keyword evidence="8" id="KW-0560">Oxidoreductase</keyword>
<keyword evidence="5" id="KW-0479">Metal-binding</keyword>
<keyword evidence="9" id="KW-0408">Iron</keyword>
<feature type="domain" description="Fe2OG dioxygenase" evidence="13">
    <location>
        <begin position="339"/>
        <end position="444"/>
    </location>
</feature>
<evidence type="ECO:0000259" key="13">
    <source>
        <dbReference type="PROSITE" id="PS51471"/>
    </source>
</evidence>
<dbReference type="FunFam" id="2.60.120.620:FF:000031">
    <property type="entry name" value="Predicted protein"/>
    <property type="match status" value="1"/>
</dbReference>
<dbReference type="PANTHER" id="PTHR10869:SF246">
    <property type="entry name" value="TRANSMEMBRANE PROLYL 4-HYDROXYLASE"/>
    <property type="match status" value="1"/>
</dbReference>
<dbReference type="InParanoid" id="A0A2R5GTR9"/>
<feature type="signal peptide" evidence="12">
    <location>
        <begin position="1"/>
        <end position="16"/>
    </location>
</feature>
<evidence type="ECO:0000256" key="6">
    <source>
        <dbReference type="ARBA" id="ARBA00022964"/>
    </source>
</evidence>
<dbReference type="AlphaFoldDB" id="A0A2R5GTR9"/>
<evidence type="ECO:0000256" key="9">
    <source>
        <dbReference type="ARBA" id="ARBA00023004"/>
    </source>
</evidence>
<evidence type="ECO:0000256" key="1">
    <source>
        <dbReference type="ARBA" id="ARBA00001961"/>
    </source>
</evidence>
<gene>
    <name evidence="15" type="ORF">FCC1311_093722</name>
</gene>
<keyword evidence="6" id="KW-0223">Dioxygenase</keyword>
<dbReference type="OrthoDB" id="10259408at2759"/>
<dbReference type="InterPro" id="IPR006620">
    <property type="entry name" value="Pro_4_hyd_alph"/>
</dbReference>
<dbReference type="InterPro" id="IPR044862">
    <property type="entry name" value="Pro_4_hyd_alph_FE2OG_OXY"/>
</dbReference>
<protein>
    <submittedName>
        <fullName evidence="15">Prolyl 4-hydroxylase subunit alpha-1</fullName>
    </submittedName>
</protein>
<reference evidence="15 16" key="1">
    <citation type="submission" date="2017-12" db="EMBL/GenBank/DDBJ databases">
        <title>Sequencing, de novo assembly and annotation of complete genome of a new Thraustochytrid species, strain FCC1311.</title>
        <authorList>
            <person name="Sedici K."/>
            <person name="Godart F."/>
            <person name="Aiese Cigliano R."/>
            <person name="Sanseverino W."/>
            <person name="Barakat M."/>
            <person name="Ortet P."/>
            <person name="Marechal E."/>
            <person name="Cagnac O."/>
            <person name="Amato A."/>
        </authorList>
    </citation>
    <scope>NUCLEOTIDE SEQUENCE [LARGE SCALE GENOMIC DNA]</scope>
</reference>
<keyword evidence="12" id="KW-0732">Signal</keyword>
<evidence type="ECO:0000256" key="5">
    <source>
        <dbReference type="ARBA" id="ARBA00022723"/>
    </source>
</evidence>
<feature type="chain" id="PRO_5015302243" evidence="12">
    <location>
        <begin position="17"/>
        <end position="460"/>
    </location>
</feature>
<evidence type="ECO:0000256" key="10">
    <source>
        <dbReference type="ARBA" id="ARBA00023136"/>
    </source>
</evidence>
<evidence type="ECO:0000313" key="15">
    <source>
        <dbReference type="EMBL" id="GBG33148.1"/>
    </source>
</evidence>
<proteinExistence type="predicted"/>
<dbReference type="GO" id="GO:0031418">
    <property type="term" value="F:L-ascorbic acid binding"/>
    <property type="evidence" value="ECO:0007669"/>
    <property type="project" value="InterPro"/>
</dbReference>
<dbReference type="PROSITE" id="PS51670">
    <property type="entry name" value="SHKT"/>
    <property type="match status" value="1"/>
</dbReference>
<dbReference type="GO" id="GO:0005506">
    <property type="term" value="F:iron ion binding"/>
    <property type="evidence" value="ECO:0007669"/>
    <property type="project" value="InterPro"/>
</dbReference>
<keyword evidence="7" id="KW-1133">Transmembrane helix</keyword>
<dbReference type="Pfam" id="PF13640">
    <property type="entry name" value="2OG-FeII_Oxy_3"/>
    <property type="match status" value="1"/>
</dbReference>
<evidence type="ECO:0000256" key="7">
    <source>
        <dbReference type="ARBA" id="ARBA00022989"/>
    </source>
</evidence>
<dbReference type="InterPro" id="IPR045054">
    <property type="entry name" value="P4HA-like"/>
</dbReference>
<evidence type="ECO:0000256" key="4">
    <source>
        <dbReference type="ARBA" id="ARBA00022692"/>
    </source>
</evidence>
<dbReference type="Gene3D" id="2.60.120.620">
    <property type="entry name" value="q2cbj1_9rhob like domain"/>
    <property type="match status" value="1"/>
</dbReference>
<evidence type="ECO:0000313" key="16">
    <source>
        <dbReference type="Proteomes" id="UP000241890"/>
    </source>
</evidence>
<dbReference type="GO" id="GO:0005783">
    <property type="term" value="C:endoplasmic reticulum"/>
    <property type="evidence" value="ECO:0007669"/>
    <property type="project" value="TreeGrafter"/>
</dbReference>